<accession>Q9PRU0</accession>
<proteinExistence type="evidence at protein level"/>
<sequence>HYAQDSGVAGAPPNPLEAQR</sequence>
<feature type="region of interest" description="Disordered" evidence="1">
    <location>
        <begin position="1"/>
        <end position="20"/>
    </location>
</feature>
<organism>
    <name type="scientific">Gallus gallus</name>
    <name type="common">Chicken</name>
    <dbReference type="NCBI Taxonomy" id="9031"/>
    <lineage>
        <taxon>Eukaryota</taxon>
        <taxon>Metazoa</taxon>
        <taxon>Chordata</taxon>
        <taxon>Craniata</taxon>
        <taxon>Vertebrata</taxon>
        <taxon>Euteleostomi</taxon>
        <taxon>Archelosauria</taxon>
        <taxon>Archosauria</taxon>
        <taxon>Dinosauria</taxon>
        <taxon>Saurischia</taxon>
        <taxon>Theropoda</taxon>
        <taxon>Coelurosauria</taxon>
        <taxon>Aves</taxon>
        <taxon>Neognathae</taxon>
        <taxon>Galloanserae</taxon>
        <taxon>Galliformes</taxon>
        <taxon>Phasianidae</taxon>
        <taxon>Phasianinae</taxon>
        <taxon>Gallus</taxon>
    </lineage>
</organism>
<dbReference type="AlphaFoldDB" id="Q9PRU0"/>
<name>Q9PRU0_CHICK</name>
<protein>
    <submittedName>
        <fullName>Osteocalcin</fullName>
    </submittedName>
</protein>
<reference key="1">
    <citation type="journal article" date="1995" name="Biochem. Biophys. Res. Commun.">
        <title>Characterization of the major non-collagenous proteins of chicken bone: identification of a novel 60 kDa non-collagenous phosphoprotein.</title>
        <authorList>
            <person name="Gotoh Y."/>
            <person name="Salih E."/>
            <person name="Glimcher M.J."/>
            <person name="Gerstenfeld L.C."/>
        </authorList>
    </citation>
    <scope>PROTEIN SEQUENCE</scope>
</reference>
<keyword id="KW-0903">Direct protein sequencing</keyword>
<evidence type="ECO:0000256" key="1">
    <source>
        <dbReference type="SAM" id="MobiDB-lite"/>
    </source>
</evidence>